<protein>
    <recommendedName>
        <fullName evidence="6">short-chain-enoyl-CoA hydratase</fullName>
        <ecNumber evidence="6">4.2.1.150</ecNumber>
    </recommendedName>
</protein>
<dbReference type="Gene3D" id="3.90.226.10">
    <property type="entry name" value="2-enoyl-CoA Hydratase, Chain A, domain 1"/>
    <property type="match status" value="1"/>
</dbReference>
<dbReference type="FunFam" id="3.90.226.10:FF:000009">
    <property type="entry name" value="Carnitinyl-CoA dehydratase"/>
    <property type="match status" value="1"/>
</dbReference>
<comment type="similarity">
    <text evidence="2 7">Belongs to the enoyl-CoA hydratase/isomerase family.</text>
</comment>
<evidence type="ECO:0000256" key="3">
    <source>
        <dbReference type="ARBA" id="ARBA00011881"/>
    </source>
</evidence>
<comment type="subunit">
    <text evidence="3">Homotetramer.</text>
</comment>
<proteinExistence type="inferred from homology"/>
<evidence type="ECO:0000256" key="2">
    <source>
        <dbReference type="ARBA" id="ARBA00005254"/>
    </source>
</evidence>
<dbReference type="OrthoDB" id="9775794at2"/>
<dbReference type="AlphaFoldDB" id="A0A0U9HG68"/>
<dbReference type="STRING" id="224999.GCA_001485475_01878"/>
<evidence type="ECO:0000313" key="9">
    <source>
        <dbReference type="Proteomes" id="UP000062160"/>
    </source>
</evidence>
<evidence type="ECO:0000256" key="7">
    <source>
        <dbReference type="RuleBase" id="RU003707"/>
    </source>
</evidence>
<dbReference type="GO" id="GO:0018812">
    <property type="term" value="F:3-hydroxyacyl-CoA dehydratase activity"/>
    <property type="evidence" value="ECO:0007669"/>
    <property type="project" value="UniProtKB-EC"/>
</dbReference>
<evidence type="ECO:0000256" key="1">
    <source>
        <dbReference type="ARBA" id="ARBA00005086"/>
    </source>
</evidence>
<reference evidence="8" key="1">
    <citation type="journal article" date="2016" name="Genome Announc.">
        <title>Draft Genome Sequence of the Syntrophic Lactate-Degrading Bacterium Tepidanaerobacter syntrophicus JLT.</title>
        <authorList>
            <person name="Matsuura N."/>
            <person name="Ohashi A."/>
            <person name="Tourlousse D.M."/>
            <person name="Sekiguchi Y."/>
        </authorList>
    </citation>
    <scope>NUCLEOTIDE SEQUENCE [LARGE SCALE GENOMIC DNA]</scope>
    <source>
        <strain evidence="8">JL</strain>
    </source>
</reference>
<evidence type="ECO:0000256" key="4">
    <source>
        <dbReference type="ARBA" id="ARBA00023239"/>
    </source>
</evidence>
<dbReference type="InterPro" id="IPR014748">
    <property type="entry name" value="Enoyl-CoA_hydra_C"/>
</dbReference>
<dbReference type="PROSITE" id="PS00166">
    <property type="entry name" value="ENOYL_COA_HYDRATASE"/>
    <property type="match status" value="1"/>
</dbReference>
<dbReference type="SUPFAM" id="SSF52096">
    <property type="entry name" value="ClpP/crotonase"/>
    <property type="match status" value="1"/>
</dbReference>
<dbReference type="Gene3D" id="1.10.12.10">
    <property type="entry name" value="Lyase 2-enoyl-coa Hydratase, Chain A, domain 2"/>
    <property type="match status" value="1"/>
</dbReference>
<dbReference type="PANTHER" id="PTHR11941:SF54">
    <property type="entry name" value="ENOYL-COA HYDRATASE, MITOCHONDRIAL"/>
    <property type="match status" value="1"/>
</dbReference>
<comment type="catalytic activity">
    <reaction evidence="5">
        <text>a short-chain (3S)-3-hydroxyacyl-CoA = a short-chain (2E)-enoyl-CoA + H2O</text>
        <dbReference type="Rhea" id="RHEA:52664"/>
        <dbReference type="ChEBI" id="CHEBI:15377"/>
        <dbReference type="ChEBI" id="CHEBI:87488"/>
        <dbReference type="ChEBI" id="CHEBI:136760"/>
        <dbReference type="EC" id="4.2.1.150"/>
    </reaction>
</comment>
<dbReference type="EC" id="4.2.1.150" evidence="6"/>
<comment type="pathway">
    <text evidence="1">Lipid metabolism; butanoate metabolism.</text>
</comment>
<dbReference type="EMBL" id="DF977003">
    <property type="protein sequence ID" value="GAQ25842.1"/>
    <property type="molecule type" value="Genomic_DNA"/>
</dbReference>
<keyword evidence="9" id="KW-1185">Reference proteome</keyword>
<evidence type="ECO:0000256" key="6">
    <source>
        <dbReference type="ARBA" id="ARBA00067035"/>
    </source>
</evidence>
<dbReference type="InterPro" id="IPR001753">
    <property type="entry name" value="Enoyl-CoA_hydra/iso"/>
</dbReference>
<organism evidence="8">
    <name type="scientific">Tepidanaerobacter syntrophicus</name>
    <dbReference type="NCBI Taxonomy" id="224999"/>
    <lineage>
        <taxon>Bacteria</taxon>
        <taxon>Bacillati</taxon>
        <taxon>Bacillota</taxon>
        <taxon>Clostridia</taxon>
        <taxon>Thermosediminibacterales</taxon>
        <taxon>Tepidanaerobacteraceae</taxon>
        <taxon>Tepidanaerobacter</taxon>
    </lineage>
</organism>
<dbReference type="FunFam" id="1.10.12.10:FF:000001">
    <property type="entry name" value="Probable enoyl-CoA hydratase, mitochondrial"/>
    <property type="match status" value="1"/>
</dbReference>
<keyword evidence="4" id="KW-0456">Lyase</keyword>
<evidence type="ECO:0000256" key="5">
    <source>
        <dbReference type="ARBA" id="ARBA00050624"/>
    </source>
</evidence>
<dbReference type="PANTHER" id="PTHR11941">
    <property type="entry name" value="ENOYL-COA HYDRATASE-RELATED"/>
    <property type="match status" value="1"/>
</dbReference>
<dbReference type="RefSeq" id="WP_059033427.1">
    <property type="nucleotide sequence ID" value="NZ_DF977003.1"/>
</dbReference>
<dbReference type="GO" id="GO:0006635">
    <property type="term" value="P:fatty acid beta-oxidation"/>
    <property type="evidence" value="ECO:0007669"/>
    <property type="project" value="TreeGrafter"/>
</dbReference>
<dbReference type="Proteomes" id="UP000062160">
    <property type="component" value="Unassembled WGS sequence"/>
</dbReference>
<dbReference type="CDD" id="cd06558">
    <property type="entry name" value="crotonase-like"/>
    <property type="match status" value="1"/>
</dbReference>
<evidence type="ECO:0000313" key="8">
    <source>
        <dbReference type="EMBL" id="GAQ25842.1"/>
    </source>
</evidence>
<dbReference type="InterPro" id="IPR018376">
    <property type="entry name" value="Enoyl-CoA_hyd/isom_CS"/>
</dbReference>
<accession>A0A0U9HG68</accession>
<dbReference type="InterPro" id="IPR029045">
    <property type="entry name" value="ClpP/crotonase-like_dom_sf"/>
</dbReference>
<sequence length="261" mass="28929">MEERLIIKENLSPNVLLIKFNRPKYLNAINKQLLKQLYEELLKIKSEKQISSIIITGEGEKAFIAGADINEIVNMTCSEAKAFSMFGQAVFDFIENYDKPIIAAINGFALGGGLELALSCDIRIASEKAKFSFPEINLGIMPGFGGTQRLTKIIGIAKAKEMIYTGKMINAYDAEKIGLVNYVVKDNELIENVKNFAQDLALKSKFALKLAKESINKSIETSEGAGMTLESSAFSLCFSTKNQKEGMLAFLEKRNPKFVNE</sequence>
<dbReference type="Pfam" id="PF00378">
    <property type="entry name" value="ECH_1"/>
    <property type="match status" value="1"/>
</dbReference>
<name>A0A0U9HG68_9FIRM</name>
<gene>
    <name evidence="8" type="ORF">TSYNT_991</name>
</gene>